<organism evidence="1">
    <name type="scientific">hydrothermal vent metagenome</name>
    <dbReference type="NCBI Taxonomy" id="652676"/>
    <lineage>
        <taxon>unclassified sequences</taxon>
        <taxon>metagenomes</taxon>
        <taxon>ecological metagenomes</taxon>
    </lineage>
</organism>
<name>A0A160U2C7_9ZZZZ</name>
<sequence>MDAAIVMWKRQIWRCGDNGRGSAREVLAMRDDLACLQ</sequence>
<reference evidence="1" key="1">
    <citation type="submission" date="2015-10" db="EMBL/GenBank/DDBJ databases">
        <authorList>
            <person name="Gilbert D.G."/>
        </authorList>
    </citation>
    <scope>NUCLEOTIDE SEQUENCE</scope>
</reference>
<protein>
    <submittedName>
        <fullName evidence="1">Uncharacterized protein</fullName>
    </submittedName>
</protein>
<evidence type="ECO:0000313" key="1">
    <source>
        <dbReference type="EMBL" id="CUS56559.1"/>
    </source>
</evidence>
<dbReference type="AlphaFoldDB" id="A0A160U2C7"/>
<proteinExistence type="predicted"/>
<dbReference type="EMBL" id="CZQD01000028">
    <property type="protein sequence ID" value="CUS56559.1"/>
    <property type="molecule type" value="Genomic_DNA"/>
</dbReference>
<gene>
    <name evidence="1" type="ORF">MGWOODY_Hyp2454</name>
</gene>
<accession>A0A160U2C7</accession>